<proteinExistence type="predicted"/>
<protein>
    <submittedName>
        <fullName evidence="1">Uncharacterized protein</fullName>
    </submittedName>
</protein>
<sequence>MEPYIYFYRATCFKNKYEAVFNLVTVFFLNISTLKNFPTCYPFFGEKIQSFSDWIFICKAFERDKNTIFNYADDLFLKLTYMRIMSLEISKDLYEDYEDNIYPLMLNTFLDGYYTFEKLILMWNEDGVMNYLKVHQSLLFPVIMEHTPGVFIGVDVEKVRRGIYSDTDLNSIPFHSLNGRLEV</sequence>
<name>A0A1Y1WT55_9FUNG</name>
<dbReference type="Proteomes" id="UP000193944">
    <property type="component" value="Unassembled WGS sequence"/>
</dbReference>
<keyword evidence="2" id="KW-1185">Reference proteome</keyword>
<accession>A0A1Y1WT55</accession>
<comment type="caution">
    <text evidence="1">The sequence shown here is derived from an EMBL/GenBank/DDBJ whole genome shotgun (WGS) entry which is preliminary data.</text>
</comment>
<reference evidence="1 2" key="2">
    <citation type="submission" date="2016-08" db="EMBL/GenBank/DDBJ databases">
        <title>Pervasive Adenine N6-methylation of Active Genes in Fungi.</title>
        <authorList>
            <consortium name="DOE Joint Genome Institute"/>
            <person name="Mondo S.J."/>
            <person name="Dannebaum R.O."/>
            <person name="Kuo R.C."/>
            <person name="Labutti K."/>
            <person name="Haridas S."/>
            <person name="Kuo A."/>
            <person name="Salamov A."/>
            <person name="Ahrendt S.R."/>
            <person name="Lipzen A."/>
            <person name="Sullivan W."/>
            <person name="Andreopoulos W.B."/>
            <person name="Clum A."/>
            <person name="Lindquist E."/>
            <person name="Daum C."/>
            <person name="Ramamoorthy G.K."/>
            <person name="Gryganskyi A."/>
            <person name="Culley D."/>
            <person name="Magnuson J.K."/>
            <person name="James T.Y."/>
            <person name="O'Malley M.A."/>
            <person name="Stajich J.E."/>
            <person name="Spatafora J.W."/>
            <person name="Visel A."/>
            <person name="Grigoriev I.V."/>
        </authorList>
    </citation>
    <scope>NUCLEOTIDE SEQUENCE [LARGE SCALE GENOMIC DNA]</scope>
    <source>
        <strain evidence="1 2">S4</strain>
    </source>
</reference>
<dbReference type="EMBL" id="MCFG01000282">
    <property type="protein sequence ID" value="ORX76713.1"/>
    <property type="molecule type" value="Genomic_DNA"/>
</dbReference>
<evidence type="ECO:0000313" key="2">
    <source>
        <dbReference type="Proteomes" id="UP000193944"/>
    </source>
</evidence>
<gene>
    <name evidence="1" type="ORF">BCR32DRAFT_283862</name>
</gene>
<reference evidence="1 2" key="1">
    <citation type="submission" date="2016-08" db="EMBL/GenBank/DDBJ databases">
        <title>A Parts List for Fungal Cellulosomes Revealed by Comparative Genomics.</title>
        <authorList>
            <consortium name="DOE Joint Genome Institute"/>
            <person name="Haitjema C.H."/>
            <person name="Gilmore S.P."/>
            <person name="Henske J.K."/>
            <person name="Solomon K.V."/>
            <person name="De Groot R."/>
            <person name="Kuo A."/>
            <person name="Mondo S.J."/>
            <person name="Salamov A.A."/>
            <person name="Labutti K."/>
            <person name="Zhao Z."/>
            <person name="Chiniquy J."/>
            <person name="Barry K."/>
            <person name="Brewer H.M."/>
            <person name="Purvine S.O."/>
            <person name="Wright A.T."/>
            <person name="Boxma B."/>
            <person name="Van Alen T."/>
            <person name="Hackstein J.H."/>
            <person name="Baker S.E."/>
            <person name="Grigoriev I.V."/>
            <person name="O'Malley M.A."/>
        </authorList>
    </citation>
    <scope>NUCLEOTIDE SEQUENCE [LARGE SCALE GENOMIC DNA]</scope>
    <source>
        <strain evidence="1 2">S4</strain>
    </source>
</reference>
<organism evidence="1 2">
    <name type="scientific">Anaeromyces robustus</name>
    <dbReference type="NCBI Taxonomy" id="1754192"/>
    <lineage>
        <taxon>Eukaryota</taxon>
        <taxon>Fungi</taxon>
        <taxon>Fungi incertae sedis</taxon>
        <taxon>Chytridiomycota</taxon>
        <taxon>Chytridiomycota incertae sedis</taxon>
        <taxon>Neocallimastigomycetes</taxon>
        <taxon>Neocallimastigales</taxon>
        <taxon>Neocallimastigaceae</taxon>
        <taxon>Anaeromyces</taxon>
    </lineage>
</organism>
<evidence type="ECO:0000313" key="1">
    <source>
        <dbReference type="EMBL" id="ORX76713.1"/>
    </source>
</evidence>
<dbReference type="AlphaFoldDB" id="A0A1Y1WT55"/>